<dbReference type="OrthoDB" id="4945646at2"/>
<dbReference type="AlphaFoldDB" id="A0A2V5IRM2"/>
<name>A0A2V5IRM2_9MICC</name>
<evidence type="ECO:0000313" key="5">
    <source>
        <dbReference type="EMBL" id="PYI38012.1"/>
    </source>
</evidence>
<feature type="domain" description="NADPH-dependent FMN reductase-like" evidence="4">
    <location>
        <begin position="43"/>
        <end position="123"/>
    </location>
</feature>
<sequence>MKVLGIDGSPYGPGKTAAAVQTILAGAAGRGAATEFLTHDHPEVVARIAAADAVVLGSPTYRATHTAALRTLLERIDRKAGAEPLAGTPVAVVMTGASGEHFLGTRELSTTLSGFFGTQVLAPDLYFTGNDFDAQGQPAGRAAELALLHGEALVDLAAAVKGSAALAALRPLV</sequence>
<dbReference type="RefSeq" id="WP_110485641.1">
    <property type="nucleotide sequence ID" value="NZ_QJVC01000013.1"/>
</dbReference>
<dbReference type="PANTHER" id="PTHR43408">
    <property type="entry name" value="FMN REDUCTASE (NADPH)"/>
    <property type="match status" value="1"/>
</dbReference>
<dbReference type="InterPro" id="IPR051814">
    <property type="entry name" value="NAD(P)H-dep_FMN_reductase"/>
</dbReference>
<dbReference type="SUPFAM" id="SSF52218">
    <property type="entry name" value="Flavoproteins"/>
    <property type="match status" value="1"/>
</dbReference>
<evidence type="ECO:0000256" key="3">
    <source>
        <dbReference type="ARBA" id="ARBA00023002"/>
    </source>
</evidence>
<accession>A0A2V5IRM2</accession>
<comment type="caution">
    <text evidence="5">The sequence shown here is derived from an EMBL/GenBank/DDBJ whole genome shotgun (WGS) entry which is preliminary data.</text>
</comment>
<dbReference type="Gene3D" id="3.40.50.360">
    <property type="match status" value="1"/>
</dbReference>
<proteinExistence type="predicted"/>
<evidence type="ECO:0000256" key="2">
    <source>
        <dbReference type="ARBA" id="ARBA00022643"/>
    </source>
</evidence>
<dbReference type="PANTHER" id="PTHR43408:SF2">
    <property type="entry name" value="FMN REDUCTASE (NADPH)"/>
    <property type="match status" value="1"/>
</dbReference>
<dbReference type="EMBL" id="QJVC01000013">
    <property type="protein sequence ID" value="PYI38012.1"/>
    <property type="molecule type" value="Genomic_DNA"/>
</dbReference>
<dbReference type="Pfam" id="PF03358">
    <property type="entry name" value="FMN_red"/>
    <property type="match status" value="1"/>
</dbReference>
<protein>
    <submittedName>
        <fullName evidence="5">NADPH-dependent FMN reductase</fullName>
    </submittedName>
</protein>
<evidence type="ECO:0000259" key="4">
    <source>
        <dbReference type="Pfam" id="PF03358"/>
    </source>
</evidence>
<dbReference type="GO" id="GO:0016491">
    <property type="term" value="F:oxidoreductase activity"/>
    <property type="evidence" value="ECO:0007669"/>
    <property type="project" value="UniProtKB-KW"/>
</dbReference>
<keyword evidence="1" id="KW-0285">Flavoprotein</keyword>
<reference evidence="5 6" key="1">
    <citation type="submission" date="2018-05" db="EMBL/GenBank/DDBJ databases">
        <title>Genetic diversity of glacier-inhabiting Cryobacterium bacteria in China and description of Cryobacterium mengkeensis sp. nov. and Arthrobacter glacialis sp. nov.</title>
        <authorList>
            <person name="Liu Q."/>
            <person name="Xin Y.-H."/>
        </authorList>
    </citation>
    <scope>NUCLEOTIDE SEQUENCE [LARGE SCALE GENOMIC DNA]</scope>
    <source>
        <strain evidence="5 6">B7</strain>
    </source>
</reference>
<keyword evidence="6" id="KW-1185">Reference proteome</keyword>
<organism evidence="5 6">
    <name type="scientific">Arthrobacter psychrolactophilus</name>
    <dbReference type="NCBI Taxonomy" id="92442"/>
    <lineage>
        <taxon>Bacteria</taxon>
        <taxon>Bacillati</taxon>
        <taxon>Actinomycetota</taxon>
        <taxon>Actinomycetes</taxon>
        <taxon>Micrococcales</taxon>
        <taxon>Micrococcaceae</taxon>
        <taxon>Arthrobacter</taxon>
    </lineage>
</organism>
<dbReference type="Proteomes" id="UP000247980">
    <property type="component" value="Unassembled WGS sequence"/>
</dbReference>
<dbReference type="InterPro" id="IPR029039">
    <property type="entry name" value="Flavoprotein-like_sf"/>
</dbReference>
<keyword evidence="3" id="KW-0560">Oxidoreductase</keyword>
<dbReference type="InterPro" id="IPR005025">
    <property type="entry name" value="FMN_Rdtase-like_dom"/>
</dbReference>
<gene>
    <name evidence="5" type="ORF">CVS30_12370</name>
</gene>
<keyword evidence="2" id="KW-0288">FMN</keyword>
<evidence type="ECO:0000256" key="1">
    <source>
        <dbReference type="ARBA" id="ARBA00022630"/>
    </source>
</evidence>
<evidence type="ECO:0000313" key="6">
    <source>
        <dbReference type="Proteomes" id="UP000247980"/>
    </source>
</evidence>